<dbReference type="InterPro" id="IPR006050">
    <property type="entry name" value="DNA_photolyase_N"/>
</dbReference>
<dbReference type="GO" id="GO:0003904">
    <property type="term" value="F:deoxyribodipyrimidine photo-lyase activity"/>
    <property type="evidence" value="ECO:0007669"/>
    <property type="project" value="TreeGrafter"/>
</dbReference>
<dbReference type="InterPro" id="IPR036134">
    <property type="entry name" value="Crypto/Photolyase_FAD-like_sf"/>
</dbReference>
<protein>
    <recommendedName>
        <fullName evidence="2 7">Cryptochrome DASH</fullName>
    </recommendedName>
</protein>
<keyword evidence="4 6" id="KW-0274">FAD</keyword>
<keyword evidence="9" id="KW-0456">Lyase</keyword>
<dbReference type="RefSeq" id="WP_144911491.1">
    <property type="nucleotide sequence ID" value="NZ_VLLI01000004.1"/>
</dbReference>
<keyword evidence="10" id="KW-1185">Reference proteome</keyword>
<reference evidence="9 10" key="1">
    <citation type="submission" date="2019-07" db="EMBL/GenBank/DDBJ databases">
        <title>Genomic Encyclopedia of Archaeal and Bacterial Type Strains, Phase II (KMG-II): from individual species to whole genera.</title>
        <authorList>
            <person name="Goeker M."/>
        </authorList>
    </citation>
    <scope>NUCLEOTIDE SEQUENCE [LARGE SCALE GENOMIC DNA]</scope>
    <source>
        <strain evidence="9 10">ATCC BAA-1854</strain>
    </source>
</reference>
<dbReference type="Gene3D" id="1.25.40.80">
    <property type="match status" value="1"/>
</dbReference>
<evidence type="ECO:0000256" key="2">
    <source>
        <dbReference type="ARBA" id="ARBA00017881"/>
    </source>
</evidence>
<dbReference type="InterPro" id="IPR014729">
    <property type="entry name" value="Rossmann-like_a/b/a_fold"/>
</dbReference>
<comment type="cofactor">
    <cofactor evidence="7">
        <name>(6R)-5,10-methylene-5,6,7,8-tetrahydrofolate</name>
        <dbReference type="ChEBI" id="CHEBI:15636"/>
    </cofactor>
    <text evidence="7">Binds 1 5,10-methenyltetrahydrofolate (MTHF) per subunit.</text>
</comment>
<dbReference type="InterPro" id="IPR014133">
    <property type="entry name" value="Cry_DASH"/>
</dbReference>
<dbReference type="GO" id="GO:0003677">
    <property type="term" value="F:DNA binding"/>
    <property type="evidence" value="ECO:0007669"/>
    <property type="project" value="TreeGrafter"/>
</dbReference>
<dbReference type="GO" id="GO:0071949">
    <property type="term" value="F:FAD binding"/>
    <property type="evidence" value="ECO:0007669"/>
    <property type="project" value="TreeGrafter"/>
</dbReference>
<evidence type="ECO:0000256" key="7">
    <source>
        <dbReference type="RuleBase" id="RU367151"/>
    </source>
</evidence>
<comment type="caution">
    <text evidence="9">The sequence shown here is derived from an EMBL/GenBank/DDBJ whole genome shotgun (WGS) entry which is preliminary data.</text>
</comment>
<dbReference type="InterPro" id="IPR005101">
    <property type="entry name" value="Cryptochr/Photolyase_FAD-bd"/>
</dbReference>
<proteinExistence type="inferred from homology"/>
<dbReference type="SUPFAM" id="SSF52425">
    <property type="entry name" value="Cryptochrome/photolyase, N-terminal domain"/>
    <property type="match status" value="1"/>
</dbReference>
<dbReference type="Gene3D" id="3.40.50.620">
    <property type="entry name" value="HUPs"/>
    <property type="match status" value="1"/>
</dbReference>
<dbReference type="Gene3D" id="1.10.579.10">
    <property type="entry name" value="DNA Cyclobutane Dipyrimidine Photolyase, subunit A, domain 3"/>
    <property type="match status" value="1"/>
</dbReference>
<accession>A0A562U7G4</accession>
<dbReference type="InterPro" id="IPR002081">
    <property type="entry name" value="Cryptochrome/DNA_photolyase_1"/>
</dbReference>
<comment type="function">
    <text evidence="7">May have a photoreceptor function.</text>
</comment>
<dbReference type="PANTHER" id="PTHR11455:SF22">
    <property type="entry name" value="CRYPTOCHROME DASH"/>
    <property type="match status" value="1"/>
</dbReference>
<dbReference type="Proteomes" id="UP000317010">
    <property type="component" value="Unassembled WGS sequence"/>
</dbReference>
<dbReference type="Pfam" id="PF00875">
    <property type="entry name" value="DNA_photolyase"/>
    <property type="match status" value="1"/>
</dbReference>
<evidence type="ECO:0000313" key="9">
    <source>
        <dbReference type="EMBL" id="TWJ01499.1"/>
    </source>
</evidence>
<gene>
    <name evidence="9" type="ORF">JN11_01650</name>
</gene>
<dbReference type="PRINTS" id="PR00147">
    <property type="entry name" value="DNAPHOTLYASE"/>
</dbReference>
<dbReference type="PANTHER" id="PTHR11455">
    <property type="entry name" value="CRYPTOCHROME"/>
    <property type="match status" value="1"/>
</dbReference>
<dbReference type="AlphaFoldDB" id="A0A562U7G4"/>
<dbReference type="GO" id="GO:0000719">
    <property type="term" value="P:photoreactive repair"/>
    <property type="evidence" value="ECO:0007669"/>
    <property type="project" value="TreeGrafter"/>
</dbReference>
<sequence>MSERTILVWFRNDLRIRDNEILLEAVRKADKVLPVYCFDPYYFKKNASGNSKTGNVRARFLLESVADLRKNLQLIGGNLIVRIGNPAEILPQLAEEYHVNEVYHHREVAYEETAISEQVEAALWKMKLNLKHFIGHTLYHKEDLPFPIKDIPDSFAVFKKKVERDSDVRPCIGTPDAIYTPEIADAGELPTLQSLGLDDVFEDVRVTTNFIGGETTALAQLEQVFSAGFQYTNGKTNRNQSAAGPSSKLSPWIALGCISLRQVYWEIHKHQHSAPANYFNALVLDLLWRDYFRFMFKKHGQKFIAAKNEDEQALMTISEDELFESWKNGETGVPLVDAVMHELNATGFINNCARQIVAVFLVNDLKVDWIKGAAYFEEKLIDYSPASNWGNWAFIAGVNDARESKYAIVAKPAIEFEIRSDYIDTWLPIVKNVDYQDFSDTVVVK</sequence>
<comment type="cofactor">
    <cofactor evidence="6 7">
        <name>FAD</name>
        <dbReference type="ChEBI" id="CHEBI:57692"/>
    </cofactor>
    <text evidence="6 7">Binds 1 FAD per subunit.</text>
</comment>
<comment type="similarity">
    <text evidence="1 7">Belongs to the DNA photolyase class-1 family.</text>
</comment>
<feature type="binding site" evidence="6">
    <location>
        <begin position="246"/>
        <end position="250"/>
    </location>
    <ligand>
        <name>FAD</name>
        <dbReference type="ChEBI" id="CHEBI:57692"/>
    </ligand>
</feature>
<dbReference type="InterPro" id="IPR036155">
    <property type="entry name" value="Crypto/Photolyase_N_sf"/>
</dbReference>
<dbReference type="OrthoDB" id="9772484at2"/>
<dbReference type="EMBL" id="VLLI01000004">
    <property type="protein sequence ID" value="TWJ01499.1"/>
    <property type="molecule type" value="Genomic_DNA"/>
</dbReference>
<evidence type="ECO:0000256" key="1">
    <source>
        <dbReference type="ARBA" id="ARBA00005862"/>
    </source>
</evidence>
<evidence type="ECO:0000256" key="5">
    <source>
        <dbReference type="ARBA" id="ARBA00022991"/>
    </source>
</evidence>
<evidence type="ECO:0000259" key="8">
    <source>
        <dbReference type="PROSITE" id="PS51645"/>
    </source>
</evidence>
<dbReference type="PROSITE" id="PS51645">
    <property type="entry name" value="PHR_CRY_ALPHA_BETA"/>
    <property type="match status" value="1"/>
</dbReference>
<evidence type="ECO:0000313" key="10">
    <source>
        <dbReference type="Proteomes" id="UP000317010"/>
    </source>
</evidence>
<keyword evidence="5 7" id="KW-0157">Chromophore</keyword>
<dbReference type="SUPFAM" id="SSF48173">
    <property type="entry name" value="Cryptochrome/photolyase FAD-binding domain"/>
    <property type="match status" value="1"/>
</dbReference>
<evidence type="ECO:0000256" key="3">
    <source>
        <dbReference type="ARBA" id="ARBA00022630"/>
    </source>
</evidence>
<organism evidence="9 10">
    <name type="scientific">Mucilaginibacter frigoritolerans</name>
    <dbReference type="NCBI Taxonomy" id="652788"/>
    <lineage>
        <taxon>Bacteria</taxon>
        <taxon>Pseudomonadati</taxon>
        <taxon>Bacteroidota</taxon>
        <taxon>Sphingobacteriia</taxon>
        <taxon>Sphingobacteriales</taxon>
        <taxon>Sphingobacteriaceae</taxon>
        <taxon>Mucilaginibacter</taxon>
    </lineage>
</organism>
<dbReference type="Pfam" id="PF03441">
    <property type="entry name" value="FAD_binding_7"/>
    <property type="match status" value="1"/>
</dbReference>
<keyword evidence="3 6" id="KW-0285">Flavoprotein</keyword>
<name>A0A562U7G4_9SPHI</name>
<dbReference type="NCBIfam" id="TIGR02765">
    <property type="entry name" value="crypto_DASH"/>
    <property type="match status" value="1"/>
</dbReference>
<evidence type="ECO:0000256" key="4">
    <source>
        <dbReference type="ARBA" id="ARBA00022827"/>
    </source>
</evidence>
<feature type="domain" description="Photolyase/cryptochrome alpha/beta" evidence="8">
    <location>
        <begin position="4"/>
        <end position="138"/>
    </location>
</feature>
<evidence type="ECO:0000256" key="6">
    <source>
        <dbReference type="PIRSR" id="PIRSR602081-1"/>
    </source>
</evidence>